<sequence>MGSGYVRFGLPWNWEGLDETELQRRQAELRTWVNWFVARYHLVGRVPRCWDRHPGLVDELKALWYYHEEVTNPLVPLVDGDEVHDPSEPEDPEVLARAYQDWHEARWRWMTGPLTDAPGYRECLTHQGHVDDGHASDAVVFTEASAARVDEPIDAAQLAR</sequence>
<name>A0A934K2W9_9BACT</name>
<gene>
    <name evidence="1" type="ORF">JF886_15975</name>
</gene>
<evidence type="ECO:0000313" key="1">
    <source>
        <dbReference type="EMBL" id="MBJ7596327.1"/>
    </source>
</evidence>
<dbReference type="Proteomes" id="UP000606991">
    <property type="component" value="Unassembled WGS sequence"/>
</dbReference>
<protein>
    <submittedName>
        <fullName evidence="1">Uncharacterized protein</fullName>
    </submittedName>
</protein>
<accession>A0A934K2W9</accession>
<proteinExistence type="predicted"/>
<dbReference type="AlphaFoldDB" id="A0A934K2W9"/>
<dbReference type="RefSeq" id="WP_337314270.1">
    <property type="nucleotide sequence ID" value="NZ_JAEKNS010000157.1"/>
</dbReference>
<organism evidence="1 2">
    <name type="scientific">Candidatus Aeolococcus gillhamiae</name>
    <dbReference type="NCBI Taxonomy" id="3127015"/>
    <lineage>
        <taxon>Bacteria</taxon>
        <taxon>Bacillati</taxon>
        <taxon>Candidatus Dormiibacterota</taxon>
        <taxon>Candidatus Dormibacteria</taxon>
        <taxon>Candidatus Aeolococcales</taxon>
        <taxon>Candidatus Aeolococcaceae</taxon>
        <taxon>Candidatus Aeolococcus</taxon>
    </lineage>
</organism>
<reference evidence="1 2" key="1">
    <citation type="submission" date="2020-10" db="EMBL/GenBank/DDBJ databases">
        <title>Ca. Dormibacterota MAGs.</title>
        <authorList>
            <person name="Montgomery K."/>
        </authorList>
    </citation>
    <scope>NUCLEOTIDE SEQUENCE [LARGE SCALE GENOMIC DNA]</scope>
    <source>
        <strain evidence="1">SC8812_S17_18</strain>
    </source>
</reference>
<comment type="caution">
    <text evidence="1">The sequence shown here is derived from an EMBL/GenBank/DDBJ whole genome shotgun (WGS) entry which is preliminary data.</text>
</comment>
<evidence type="ECO:0000313" key="2">
    <source>
        <dbReference type="Proteomes" id="UP000606991"/>
    </source>
</evidence>
<dbReference type="EMBL" id="JAEKNS010000157">
    <property type="protein sequence ID" value="MBJ7596327.1"/>
    <property type="molecule type" value="Genomic_DNA"/>
</dbReference>